<gene>
    <name evidence="1" type="ORF">NLJ89_g9002</name>
</gene>
<keyword evidence="2" id="KW-1185">Reference proteome</keyword>
<name>A0A9W8JU53_9AGAR</name>
<protein>
    <submittedName>
        <fullName evidence="1">Uncharacterized protein</fullName>
    </submittedName>
</protein>
<proteinExistence type="predicted"/>
<dbReference type="SUPFAM" id="SSF52047">
    <property type="entry name" value="RNI-like"/>
    <property type="match status" value="1"/>
</dbReference>
<comment type="caution">
    <text evidence="1">The sequence shown here is derived from an EMBL/GenBank/DDBJ whole genome shotgun (WGS) entry which is preliminary data.</text>
</comment>
<dbReference type="InterPro" id="IPR032675">
    <property type="entry name" value="LRR_dom_sf"/>
</dbReference>
<reference evidence="1" key="1">
    <citation type="submission" date="2022-07" db="EMBL/GenBank/DDBJ databases">
        <title>Genome Sequence of Agrocybe chaxingu.</title>
        <authorList>
            <person name="Buettner E."/>
        </authorList>
    </citation>
    <scope>NUCLEOTIDE SEQUENCE</scope>
    <source>
        <strain evidence="1">MP-N11</strain>
    </source>
</reference>
<sequence length="531" mass="59951">MSQVESEPLPHEPSCSQVLENQDILSLIFDHFLVEPLIEEPQNEDQRTKYREDKKHLLWAALVSRAFAEPALDVIWRRMESLLPLFKIFPNFDLFNDLYTFKGHVSEAAIDRFDQYARRIQILDFCEDSPRHAIASHALLYLSRIGLSSPLLPALHSISIHASNPELTNTLLFIQPTNIVNLSSLKLDASNEDSFSLFLVTLSQGAGDLQRMGLEGDIRSRIVHGLAGLSQLQYVDLEMKSGSHTEDLMEKLALIPSLTHLYVTIGEGVNVAAQSSKNVLWFPALNSLSITGDALKTSNLTARCRLPRLETLDITWTSVSQQAIRDKVLKTTVRTLTSGTSHLNTLRLSGSREMGNKTALSSSVFDLSVFSKVQEIHVVGLNPKLSDGQVQKLAESGSWSSLQILDIPDCSDSKSLTLRSLHFIARHCPNLRTLNMRVYINTENIKSLKEEMLIHPVLVHPLNTLHIGRWNDEKFVGNTFSLGVITARYLDCLFPFLEVFGRGTWDRDQDWWVGIQETLEGFREIRREIWG</sequence>
<dbReference type="EMBL" id="JANKHO010001317">
    <property type="protein sequence ID" value="KAJ3502182.1"/>
    <property type="molecule type" value="Genomic_DNA"/>
</dbReference>
<dbReference type="Gene3D" id="3.80.10.10">
    <property type="entry name" value="Ribonuclease Inhibitor"/>
    <property type="match status" value="1"/>
</dbReference>
<dbReference type="OrthoDB" id="3543113at2759"/>
<accession>A0A9W8JU53</accession>
<evidence type="ECO:0000313" key="1">
    <source>
        <dbReference type="EMBL" id="KAJ3502182.1"/>
    </source>
</evidence>
<dbReference type="AlphaFoldDB" id="A0A9W8JU53"/>
<dbReference type="Proteomes" id="UP001148786">
    <property type="component" value="Unassembled WGS sequence"/>
</dbReference>
<evidence type="ECO:0000313" key="2">
    <source>
        <dbReference type="Proteomes" id="UP001148786"/>
    </source>
</evidence>
<organism evidence="1 2">
    <name type="scientific">Agrocybe chaxingu</name>
    <dbReference type="NCBI Taxonomy" id="84603"/>
    <lineage>
        <taxon>Eukaryota</taxon>
        <taxon>Fungi</taxon>
        <taxon>Dikarya</taxon>
        <taxon>Basidiomycota</taxon>
        <taxon>Agaricomycotina</taxon>
        <taxon>Agaricomycetes</taxon>
        <taxon>Agaricomycetidae</taxon>
        <taxon>Agaricales</taxon>
        <taxon>Agaricineae</taxon>
        <taxon>Strophariaceae</taxon>
        <taxon>Agrocybe</taxon>
    </lineage>
</organism>